<dbReference type="Pfam" id="PF20700">
    <property type="entry name" value="Mutator"/>
    <property type="match status" value="1"/>
</dbReference>
<reference evidence="2" key="1">
    <citation type="submission" date="2020-11" db="EMBL/GenBank/DDBJ databases">
        <authorList>
            <person name="Whiteford S."/>
        </authorList>
    </citation>
    <scope>NUCLEOTIDE SEQUENCE</scope>
</reference>
<organism evidence="2 3">
    <name type="scientific">Plutella xylostella</name>
    <name type="common">Diamondback moth</name>
    <name type="synonym">Plutella maculipennis</name>
    <dbReference type="NCBI Taxonomy" id="51655"/>
    <lineage>
        <taxon>Eukaryota</taxon>
        <taxon>Metazoa</taxon>
        <taxon>Ecdysozoa</taxon>
        <taxon>Arthropoda</taxon>
        <taxon>Hexapoda</taxon>
        <taxon>Insecta</taxon>
        <taxon>Pterygota</taxon>
        <taxon>Neoptera</taxon>
        <taxon>Endopterygota</taxon>
        <taxon>Lepidoptera</taxon>
        <taxon>Glossata</taxon>
        <taxon>Ditrysia</taxon>
        <taxon>Yponomeutoidea</taxon>
        <taxon>Plutellidae</taxon>
        <taxon>Plutella</taxon>
    </lineage>
</organism>
<keyword evidence="3" id="KW-1185">Reference proteome</keyword>
<dbReference type="EMBL" id="CAJHNJ030000043">
    <property type="protein sequence ID" value="CAG9130993.1"/>
    <property type="molecule type" value="Genomic_DNA"/>
</dbReference>
<evidence type="ECO:0000313" key="3">
    <source>
        <dbReference type="Proteomes" id="UP000653454"/>
    </source>
</evidence>
<dbReference type="InterPro" id="IPR049012">
    <property type="entry name" value="Mutator_transp_dom"/>
</dbReference>
<sequence>MAEAGKQEQEHAVAIGSVNEKGTPMIPVTGDACWSKRSYGTNYCASSGAGAIVGMYSKTSHICFKNFDGPSTAMEAAVITEGFKSSLDDHGLIYNQYVADGYSSTYASIRNSRPYESVTGQLRITGHSRRSRPERFLGHESKELASSSRRTRAGVYTLASASFWLLHRAAQVVFVVV</sequence>
<gene>
    <name evidence="2" type="ORF">PLXY2_LOCUS10154</name>
</gene>
<evidence type="ECO:0000313" key="2">
    <source>
        <dbReference type="EMBL" id="CAG9130993.1"/>
    </source>
</evidence>
<dbReference type="AlphaFoldDB" id="A0A8S4FRN3"/>
<proteinExistence type="predicted"/>
<accession>A0A8S4FRN3</accession>
<protein>
    <submittedName>
        <fullName evidence="2">(diamondback moth) hypothetical protein</fullName>
    </submittedName>
</protein>
<evidence type="ECO:0000259" key="1">
    <source>
        <dbReference type="Pfam" id="PF20700"/>
    </source>
</evidence>
<name>A0A8S4FRN3_PLUXY</name>
<feature type="domain" description="Mutator-like transposase" evidence="1">
    <location>
        <begin position="58"/>
        <end position="117"/>
    </location>
</feature>
<dbReference type="Proteomes" id="UP000653454">
    <property type="component" value="Unassembled WGS sequence"/>
</dbReference>
<comment type="caution">
    <text evidence="2">The sequence shown here is derived from an EMBL/GenBank/DDBJ whole genome shotgun (WGS) entry which is preliminary data.</text>
</comment>